<name>N0E1E0_9MICO</name>
<dbReference type="InterPro" id="IPR055342">
    <property type="entry name" value="MreC_beta-barrel_core"/>
</dbReference>
<evidence type="ECO:0000256" key="3">
    <source>
        <dbReference type="ARBA" id="ARBA00022960"/>
    </source>
</evidence>
<dbReference type="GO" id="GO:0005886">
    <property type="term" value="C:plasma membrane"/>
    <property type="evidence" value="ECO:0007669"/>
    <property type="project" value="TreeGrafter"/>
</dbReference>
<protein>
    <recommendedName>
        <fullName evidence="2">Cell shape-determining protein MreC</fullName>
    </recommendedName>
    <alternativeName>
        <fullName evidence="4">Cell shape protein MreC</fullName>
    </alternativeName>
</protein>
<evidence type="ECO:0000259" key="5">
    <source>
        <dbReference type="Pfam" id="PF04085"/>
    </source>
</evidence>
<dbReference type="HOGENOM" id="CLU_996689_0_0_11"/>
<comment type="caution">
    <text evidence="6">The sequence shown here is derived from an EMBL/GenBank/DDBJ whole genome shotgun (WGS) entry which is preliminary data.</text>
</comment>
<dbReference type="STRING" id="1193181.BN10_670008"/>
<evidence type="ECO:0000313" key="7">
    <source>
        <dbReference type="Proteomes" id="UP000013167"/>
    </source>
</evidence>
<dbReference type="InterPro" id="IPR042177">
    <property type="entry name" value="Cell/Rod_1"/>
</dbReference>
<comment type="similarity">
    <text evidence="1">Belongs to the MreC family.</text>
</comment>
<feature type="domain" description="Rod shape-determining protein MreC beta-barrel core" evidence="5">
    <location>
        <begin position="112"/>
        <end position="267"/>
    </location>
</feature>
<proteinExistence type="inferred from homology"/>
<evidence type="ECO:0000256" key="2">
    <source>
        <dbReference type="ARBA" id="ARBA00013855"/>
    </source>
</evidence>
<dbReference type="Gene3D" id="2.40.10.340">
    <property type="entry name" value="Rod shape-determining protein MreC, domain 1"/>
    <property type="match status" value="1"/>
</dbReference>
<dbReference type="GO" id="GO:0008360">
    <property type="term" value="P:regulation of cell shape"/>
    <property type="evidence" value="ECO:0007669"/>
    <property type="project" value="UniProtKB-KW"/>
</dbReference>
<dbReference type="EMBL" id="CAIZ01000138">
    <property type="protein sequence ID" value="CCH70763.1"/>
    <property type="molecule type" value="Genomic_DNA"/>
</dbReference>
<dbReference type="InterPro" id="IPR007221">
    <property type="entry name" value="MreC"/>
</dbReference>
<dbReference type="Pfam" id="PF04085">
    <property type="entry name" value="MreC"/>
    <property type="match status" value="1"/>
</dbReference>
<keyword evidence="3" id="KW-0133">Cell shape</keyword>
<accession>N0E1E0</accession>
<sequence length="284" mass="28582">MSSGRGPASNARRRLLTVAVVATLLVVGAGLVGLPGVDRVRGLSGGALGPLERLLAPQRDSDLAAARAERDRYADIARQAQQQAHDRADLTALLDAPTTDGATVLPAHVVAIGRDGASGPQRITLDVGSRDGVSADSTVVSVAGLVGRVESISAWTCDVVLLGSPEVVVGVRVGPDGRIGTVSATGALGIGSSVVGSRALRLELVEQGEVSVGDLVTTLGSVDGRPFVAGVEVGRVTSVEPLRGRATTTAVVEPTVDLGSLGLVGILQTAPRTQPRPAATGGTP</sequence>
<organism evidence="6 7">
    <name type="scientific">Phycicoccus elongatus Lp2</name>
    <dbReference type="NCBI Taxonomy" id="1193181"/>
    <lineage>
        <taxon>Bacteria</taxon>
        <taxon>Bacillati</taxon>
        <taxon>Actinomycetota</taxon>
        <taxon>Actinomycetes</taxon>
        <taxon>Micrococcales</taxon>
        <taxon>Intrasporangiaceae</taxon>
        <taxon>Phycicoccus</taxon>
    </lineage>
</organism>
<reference evidence="6 7" key="1">
    <citation type="journal article" date="2013" name="ISME J.">
        <title>A metabolic model for members of the genus Tetrasphaera involved in enhanced biological phosphorus removal.</title>
        <authorList>
            <person name="Kristiansen R."/>
            <person name="Nguyen H.T.T."/>
            <person name="Saunders A.M."/>
            <person name="Nielsen J.L."/>
            <person name="Wimmer R."/>
            <person name="Le V.Q."/>
            <person name="McIlroy S.J."/>
            <person name="Petrovski S."/>
            <person name="Seviour R.J."/>
            <person name="Calteau A."/>
            <person name="Nielsen K.L."/>
            <person name="Nielsen P.H."/>
        </authorList>
    </citation>
    <scope>NUCLEOTIDE SEQUENCE [LARGE SCALE GENOMIC DNA]</scope>
    <source>
        <strain evidence="6 7">Lp2</strain>
    </source>
</reference>
<dbReference type="Proteomes" id="UP000013167">
    <property type="component" value="Unassembled WGS sequence"/>
</dbReference>
<dbReference type="OrthoDB" id="5196068at2"/>
<dbReference type="PANTHER" id="PTHR34138:SF1">
    <property type="entry name" value="CELL SHAPE-DETERMINING PROTEIN MREC"/>
    <property type="match status" value="1"/>
</dbReference>
<gene>
    <name evidence="6" type="ORF">BN10_670008</name>
</gene>
<evidence type="ECO:0000256" key="4">
    <source>
        <dbReference type="ARBA" id="ARBA00032089"/>
    </source>
</evidence>
<dbReference type="Gene3D" id="2.40.10.350">
    <property type="entry name" value="Rod shape-determining protein MreC, domain 2"/>
    <property type="match status" value="1"/>
</dbReference>
<evidence type="ECO:0000313" key="6">
    <source>
        <dbReference type="EMBL" id="CCH70763.1"/>
    </source>
</evidence>
<dbReference type="RefSeq" id="WP_010850606.1">
    <property type="nucleotide sequence ID" value="NZ_HF570956.1"/>
</dbReference>
<dbReference type="AlphaFoldDB" id="N0E1E0"/>
<dbReference type="PANTHER" id="PTHR34138">
    <property type="entry name" value="CELL SHAPE-DETERMINING PROTEIN MREC"/>
    <property type="match status" value="1"/>
</dbReference>
<dbReference type="eggNOG" id="COG1792">
    <property type="taxonomic scope" value="Bacteria"/>
</dbReference>
<dbReference type="InterPro" id="IPR042175">
    <property type="entry name" value="Cell/Rod_MreC_2"/>
</dbReference>
<keyword evidence="7" id="KW-1185">Reference proteome</keyword>
<evidence type="ECO:0000256" key="1">
    <source>
        <dbReference type="ARBA" id="ARBA00009369"/>
    </source>
</evidence>